<gene>
    <name evidence="2" type="ORF">B5G41_13470</name>
</gene>
<organism evidence="2 3">
    <name type="scientific">Alistipes onderdonkii</name>
    <dbReference type="NCBI Taxonomy" id="328813"/>
    <lineage>
        <taxon>Bacteria</taxon>
        <taxon>Pseudomonadati</taxon>
        <taxon>Bacteroidota</taxon>
        <taxon>Bacteroidia</taxon>
        <taxon>Bacteroidales</taxon>
        <taxon>Rikenellaceae</taxon>
        <taxon>Alistipes</taxon>
    </lineage>
</organism>
<protein>
    <recommendedName>
        <fullName evidence="4">6-bladed beta-propeller</fullName>
    </recommendedName>
</protein>
<dbReference type="RefSeq" id="WP_087403426.1">
    <property type="nucleotide sequence ID" value="NZ_NFHB01000010.1"/>
</dbReference>
<comment type="caution">
    <text evidence="2">The sequence shown here is derived from an EMBL/GenBank/DDBJ whole genome shotgun (WGS) entry which is preliminary data.</text>
</comment>
<keyword evidence="1" id="KW-0732">Signal</keyword>
<proteinExistence type="predicted"/>
<dbReference type="Pfam" id="PF17170">
    <property type="entry name" value="DUF5128"/>
    <property type="match status" value="1"/>
</dbReference>
<dbReference type="Proteomes" id="UP000195772">
    <property type="component" value="Unassembled WGS sequence"/>
</dbReference>
<sequence length="389" mass="44103">MYRLPIVLILLAGLCFGCGTRQDTAQNTDGMTRLLLTKETEATPADFIADYRYVPLGTTRQPVGNIDQLLVTDDRIIVVDKERAQTVFIFDLNGNPCAEIYRLGRGPQEYYHIDHVTLTPGEKPQLAILDGRGNKVLFYDLDGRFVNSTPISFRFTGMEYLDKNEILCFTDAYVRHDPSSKERKVADRLLFFTDNKFQIKASALTNRAVNRKIGYTEPIVKQSDDDLLINPKLNDTIYRLDGRSLKPLYYVDKSALGPVLPTEDLTDEQVLKLGTEAPVFWGNFTPGEEFMFVDISIPPNMKNDRYCYSKTNGKLYFLKNTPRSGDRALAEMAFVGIMGSWKDQFIAHVPAYVVPMVYQRDGTDNPVLKDIGEDANPVLVFYTLKEPDL</sequence>
<dbReference type="EMBL" id="NFHB01000010">
    <property type="protein sequence ID" value="OUN02075.1"/>
    <property type="molecule type" value="Genomic_DNA"/>
</dbReference>
<evidence type="ECO:0000256" key="1">
    <source>
        <dbReference type="SAM" id="SignalP"/>
    </source>
</evidence>
<dbReference type="OrthoDB" id="623956at2"/>
<feature type="chain" id="PRO_5012373056" description="6-bladed beta-propeller" evidence="1">
    <location>
        <begin position="26"/>
        <end position="389"/>
    </location>
</feature>
<evidence type="ECO:0000313" key="3">
    <source>
        <dbReference type="Proteomes" id="UP000195772"/>
    </source>
</evidence>
<dbReference type="AlphaFoldDB" id="A0A1Y3QSI7"/>
<accession>A0A1Y3QSI7</accession>
<name>A0A1Y3QSI7_9BACT</name>
<evidence type="ECO:0008006" key="4">
    <source>
        <dbReference type="Google" id="ProtNLM"/>
    </source>
</evidence>
<reference evidence="3" key="1">
    <citation type="submission" date="2017-04" db="EMBL/GenBank/DDBJ databases">
        <title>Function of individual gut microbiota members based on whole genome sequencing of pure cultures obtained from chicken caecum.</title>
        <authorList>
            <person name="Medvecky M."/>
            <person name="Cejkova D."/>
            <person name="Polansky O."/>
            <person name="Karasova D."/>
            <person name="Kubasova T."/>
            <person name="Cizek A."/>
            <person name="Rychlik I."/>
        </authorList>
    </citation>
    <scope>NUCLEOTIDE SEQUENCE [LARGE SCALE GENOMIC DNA]</scope>
    <source>
        <strain evidence="3">An90</strain>
    </source>
</reference>
<dbReference type="SUPFAM" id="SSF63829">
    <property type="entry name" value="Calcium-dependent phosphotriesterase"/>
    <property type="match status" value="1"/>
</dbReference>
<evidence type="ECO:0000313" key="2">
    <source>
        <dbReference type="EMBL" id="OUN02075.1"/>
    </source>
</evidence>
<feature type="signal peptide" evidence="1">
    <location>
        <begin position="1"/>
        <end position="25"/>
    </location>
</feature>